<organism evidence="3 4">
    <name type="scientific">Nezara viridula</name>
    <name type="common">Southern green stink bug</name>
    <name type="synonym">Cimex viridulus</name>
    <dbReference type="NCBI Taxonomy" id="85310"/>
    <lineage>
        <taxon>Eukaryota</taxon>
        <taxon>Metazoa</taxon>
        <taxon>Ecdysozoa</taxon>
        <taxon>Arthropoda</taxon>
        <taxon>Hexapoda</taxon>
        <taxon>Insecta</taxon>
        <taxon>Pterygota</taxon>
        <taxon>Neoptera</taxon>
        <taxon>Paraneoptera</taxon>
        <taxon>Hemiptera</taxon>
        <taxon>Heteroptera</taxon>
        <taxon>Panheteroptera</taxon>
        <taxon>Pentatomomorpha</taxon>
        <taxon>Pentatomoidea</taxon>
        <taxon>Pentatomidae</taxon>
        <taxon>Pentatominae</taxon>
        <taxon>Nezara</taxon>
    </lineage>
</organism>
<evidence type="ECO:0000313" key="4">
    <source>
        <dbReference type="Proteomes" id="UP001152798"/>
    </source>
</evidence>
<dbReference type="InterPro" id="IPR049546">
    <property type="entry name" value="WDR54_beta_prop"/>
</dbReference>
<dbReference type="EMBL" id="OV725082">
    <property type="protein sequence ID" value="CAH1404662.1"/>
    <property type="molecule type" value="Genomic_DNA"/>
</dbReference>
<dbReference type="OrthoDB" id="756370at2759"/>
<dbReference type="GO" id="GO:0006367">
    <property type="term" value="P:transcription initiation at RNA polymerase II promoter"/>
    <property type="evidence" value="ECO:0007669"/>
    <property type="project" value="TreeGrafter"/>
</dbReference>
<sequence>MSGLQVFDCSSLSLRFSHPCKDSPGGREHFARGLANPPGDYLCVGNNSGVVRLFGMSDDGGMIFIDRKQAHSSPIADLACSKEMMASCDDGGIIVLWSITPDEMIQWAEITSYGSACTSVEVWRGLVVAAYGSGHIRVFSVDHRRREVTLSIEIAAHAKWITALDIAPESGLVLSVSEDSFAKVWQISGTQDNVVVVHRFSSQVKDCMLVGGRFLTLSGSLFAVSIYDSNLVQCFKM</sequence>
<gene>
    <name evidence="3" type="ORF">NEZAVI_LOCUS13031</name>
</gene>
<keyword evidence="1" id="KW-0853">WD repeat</keyword>
<dbReference type="Proteomes" id="UP001152798">
    <property type="component" value="Chromosome 6"/>
</dbReference>
<dbReference type="PANTHER" id="PTHR19879:SF1">
    <property type="entry name" value="CANNONBALL-RELATED"/>
    <property type="match status" value="1"/>
</dbReference>
<proteinExistence type="predicted"/>
<dbReference type="PANTHER" id="PTHR19879">
    <property type="entry name" value="TRANSCRIPTION INITIATION FACTOR TFIID"/>
    <property type="match status" value="1"/>
</dbReference>
<dbReference type="Pfam" id="PF21031">
    <property type="entry name" value="WDR54"/>
    <property type="match status" value="1"/>
</dbReference>
<feature type="repeat" description="WD" evidence="1">
    <location>
        <begin position="154"/>
        <end position="195"/>
    </location>
</feature>
<dbReference type="SMART" id="SM00320">
    <property type="entry name" value="WD40"/>
    <property type="match status" value="3"/>
</dbReference>
<dbReference type="SUPFAM" id="SSF50978">
    <property type="entry name" value="WD40 repeat-like"/>
    <property type="match status" value="1"/>
</dbReference>
<keyword evidence="4" id="KW-1185">Reference proteome</keyword>
<dbReference type="AlphaFoldDB" id="A0A9P0HMZ6"/>
<dbReference type="InterPro" id="IPR015943">
    <property type="entry name" value="WD40/YVTN_repeat-like_dom_sf"/>
</dbReference>
<dbReference type="PROSITE" id="PS50082">
    <property type="entry name" value="WD_REPEATS_2"/>
    <property type="match status" value="1"/>
</dbReference>
<dbReference type="GO" id="GO:0005669">
    <property type="term" value="C:transcription factor TFIID complex"/>
    <property type="evidence" value="ECO:0007669"/>
    <property type="project" value="TreeGrafter"/>
</dbReference>
<dbReference type="InterPro" id="IPR001680">
    <property type="entry name" value="WD40_rpt"/>
</dbReference>
<dbReference type="Gene3D" id="2.130.10.10">
    <property type="entry name" value="YVTN repeat-like/Quinoprotein amine dehydrogenase"/>
    <property type="match status" value="1"/>
</dbReference>
<accession>A0A9P0HMZ6</accession>
<dbReference type="GO" id="GO:0016251">
    <property type="term" value="F:RNA polymerase II general transcription initiation factor activity"/>
    <property type="evidence" value="ECO:0007669"/>
    <property type="project" value="TreeGrafter"/>
</dbReference>
<dbReference type="InterPro" id="IPR036322">
    <property type="entry name" value="WD40_repeat_dom_sf"/>
</dbReference>
<evidence type="ECO:0000313" key="3">
    <source>
        <dbReference type="EMBL" id="CAH1404662.1"/>
    </source>
</evidence>
<protein>
    <recommendedName>
        <fullName evidence="2">WD repeat-containing protein 54 beta-propeller domain-containing protein</fullName>
    </recommendedName>
</protein>
<dbReference type="PROSITE" id="PS50294">
    <property type="entry name" value="WD_REPEATS_REGION"/>
    <property type="match status" value="1"/>
</dbReference>
<name>A0A9P0HMZ6_NEZVI</name>
<feature type="domain" description="WD repeat-containing protein 54 beta-propeller" evidence="2">
    <location>
        <begin position="3"/>
        <end position="235"/>
    </location>
</feature>
<evidence type="ECO:0000259" key="2">
    <source>
        <dbReference type="Pfam" id="PF21031"/>
    </source>
</evidence>
<reference evidence="3" key="1">
    <citation type="submission" date="2022-01" db="EMBL/GenBank/DDBJ databases">
        <authorList>
            <person name="King R."/>
        </authorList>
    </citation>
    <scope>NUCLEOTIDE SEQUENCE</scope>
</reference>
<evidence type="ECO:0000256" key="1">
    <source>
        <dbReference type="PROSITE-ProRule" id="PRU00221"/>
    </source>
</evidence>